<dbReference type="Gene3D" id="3.40.50.300">
    <property type="entry name" value="P-loop containing nucleotide triphosphate hydrolases"/>
    <property type="match status" value="2"/>
</dbReference>
<organism evidence="2 3">
    <name type="scientific">Microcystis aeruginosa PCC 9443</name>
    <dbReference type="NCBI Taxonomy" id="1160281"/>
    <lineage>
        <taxon>Bacteria</taxon>
        <taxon>Bacillati</taxon>
        <taxon>Cyanobacteriota</taxon>
        <taxon>Cyanophyceae</taxon>
        <taxon>Oscillatoriophycideae</taxon>
        <taxon>Chroococcales</taxon>
        <taxon>Microcystaceae</taxon>
        <taxon>Microcystis</taxon>
    </lineage>
</organism>
<reference evidence="2 3" key="1">
    <citation type="submission" date="2012-04" db="EMBL/GenBank/DDBJ databases">
        <authorList>
            <person name="Genoscope - CEA"/>
        </authorList>
    </citation>
    <scope>NUCLEOTIDE SEQUENCE [LARGE SCALE GENOMIC DNA]</scope>
    <source>
        <strain evidence="2 3">9443</strain>
    </source>
</reference>
<dbReference type="RefSeq" id="WP_002770756.1">
    <property type="nucleotide sequence ID" value="NZ_HE973008.1"/>
</dbReference>
<proteinExistence type="predicted"/>
<dbReference type="HOGENOM" id="CLU_033692_0_0_3"/>
<dbReference type="InterPro" id="IPR051396">
    <property type="entry name" value="Bact_Antivir_Def_Nuclease"/>
</dbReference>
<sequence>MLVIITRSDQLRKKLEKSFILDYNFRLRLLYEIKGMSRFIKRLEAIGIHGRFDINLDFQDGVNIIHGSNGTGKTTVLHILANAVNEDFRRFGYLKFQKLTITLDDDTEILIEQQNSPQEPLKTVTTVFVNNQNVDSYSFAELLEEEKQKENSEILLPARYYPSSSKKKQDIDLKATYFPAFRTMIEAWATLDENEIRHFARRSPNFRKFLRSSPRSTELARILFGKFVPRLEYPSPIEIEEHINSELTEAQLKIASLDRNLLSEAFLQFSQAISQSFETDDNTKEPDEVITEIIELSEKLQNSSFQVNRNQSDDVYKQLIEQLKSFESDPKYKTIASRVLSVYESSLQRRLDEQIKAYSSIERYLESVNGFLERKQLKIVSTSLPQGRGKLGVKIGEEEAIHGLQILSSGERQVIGLIYAASHMTGGRVVLIDEPEISLHIDWQRKLLPEMVKQLDEKQLIICTHSAVIASKYRERMIKLELQPTANANINTDTLGSEDQIYILDDDLENINIPF</sequence>
<dbReference type="PANTHER" id="PTHR43581:SF2">
    <property type="entry name" value="EXCINUCLEASE ATPASE SUBUNIT"/>
    <property type="match status" value="1"/>
</dbReference>
<accession>I4G8E1</accession>
<dbReference type="CDD" id="cd00267">
    <property type="entry name" value="ABC_ATPase"/>
    <property type="match status" value="1"/>
</dbReference>
<protein>
    <submittedName>
        <fullName evidence="2">Similar to tr|Q4KF41|Q4KF41_PSEF5 ATP/GTP-binding protein</fullName>
    </submittedName>
</protein>
<gene>
    <name evidence="2" type="ORF">MICAC_5470027</name>
</gene>
<dbReference type="Proteomes" id="UP000003480">
    <property type="component" value="Unassembled WGS sequence"/>
</dbReference>
<evidence type="ECO:0000259" key="1">
    <source>
        <dbReference type="SMART" id="SM00382"/>
    </source>
</evidence>
<dbReference type="InterPro" id="IPR027417">
    <property type="entry name" value="P-loop_NTPase"/>
</dbReference>
<dbReference type="EMBL" id="CAIJ01000498">
    <property type="protein sequence ID" value="CCI04202.1"/>
    <property type="molecule type" value="Genomic_DNA"/>
</dbReference>
<dbReference type="SUPFAM" id="SSF52540">
    <property type="entry name" value="P-loop containing nucleoside triphosphate hydrolases"/>
    <property type="match status" value="1"/>
</dbReference>
<feature type="domain" description="AAA+ ATPase" evidence="1">
    <location>
        <begin position="59"/>
        <end position="484"/>
    </location>
</feature>
<dbReference type="SMART" id="SM00382">
    <property type="entry name" value="AAA"/>
    <property type="match status" value="1"/>
</dbReference>
<comment type="caution">
    <text evidence="2">The sequence shown here is derived from an EMBL/GenBank/DDBJ whole genome shotgun (WGS) entry which is preliminary data.</text>
</comment>
<dbReference type="InterPro" id="IPR003593">
    <property type="entry name" value="AAA+_ATPase"/>
</dbReference>
<evidence type="ECO:0000313" key="3">
    <source>
        <dbReference type="Proteomes" id="UP000003480"/>
    </source>
</evidence>
<dbReference type="AlphaFoldDB" id="I4G8E1"/>
<dbReference type="InterPro" id="IPR041685">
    <property type="entry name" value="AAA_GajA/Old/RecF-like"/>
</dbReference>
<evidence type="ECO:0000313" key="2">
    <source>
        <dbReference type="EMBL" id="CCI04202.1"/>
    </source>
</evidence>
<name>I4G8E1_MICAE</name>
<dbReference type="Pfam" id="PF13175">
    <property type="entry name" value="AAA_15"/>
    <property type="match status" value="1"/>
</dbReference>
<dbReference type="PANTHER" id="PTHR43581">
    <property type="entry name" value="ATP/GTP PHOSPHATASE"/>
    <property type="match status" value="1"/>
</dbReference>